<dbReference type="EMBL" id="JACICD010000004">
    <property type="protein sequence ID" value="MBB3771840.1"/>
    <property type="molecule type" value="Genomic_DNA"/>
</dbReference>
<gene>
    <name evidence="3" type="ORF">FHS55_002449</name>
</gene>
<proteinExistence type="predicted"/>
<dbReference type="GO" id="GO:0005829">
    <property type="term" value="C:cytosol"/>
    <property type="evidence" value="ECO:0007669"/>
    <property type="project" value="TreeGrafter"/>
</dbReference>
<dbReference type="GO" id="GO:0003677">
    <property type="term" value="F:DNA binding"/>
    <property type="evidence" value="ECO:0007669"/>
    <property type="project" value="UniProtKB-KW"/>
</dbReference>
<keyword evidence="1" id="KW-0238">DNA-binding</keyword>
<dbReference type="Pfam" id="PF01381">
    <property type="entry name" value="HTH_3"/>
    <property type="match status" value="1"/>
</dbReference>
<comment type="caution">
    <text evidence="3">The sequence shown here is derived from an EMBL/GenBank/DDBJ whole genome shotgun (WGS) entry which is preliminary data.</text>
</comment>
<feature type="domain" description="HTH cro/C1-type" evidence="2">
    <location>
        <begin position="7"/>
        <end position="61"/>
    </location>
</feature>
<dbReference type="Gene3D" id="2.60.120.10">
    <property type="entry name" value="Jelly Rolls"/>
    <property type="match status" value="1"/>
</dbReference>
<protein>
    <submittedName>
        <fullName evidence="3">Transcriptional regulator with XRE-family HTH domain</fullName>
    </submittedName>
</protein>
<name>A0A839ZAQ3_9HYPH</name>
<dbReference type="Gene3D" id="1.10.260.40">
    <property type="entry name" value="lambda repressor-like DNA-binding domains"/>
    <property type="match status" value="1"/>
</dbReference>
<dbReference type="InterPro" id="IPR013096">
    <property type="entry name" value="Cupin_2"/>
</dbReference>
<dbReference type="InterPro" id="IPR001387">
    <property type="entry name" value="Cro/C1-type_HTH"/>
</dbReference>
<dbReference type="CDD" id="cd00093">
    <property type="entry name" value="HTH_XRE"/>
    <property type="match status" value="1"/>
</dbReference>
<keyword evidence="4" id="KW-1185">Reference proteome</keyword>
<sequence length="178" mass="19348">MRLACRIRLEREARGWSLADLAARAGVSKAAISKIERAETSPSAATLVRLASAFDLSLAGLLLRTEGGERLARAADQPLWRDPASGYVRRQIFAQPDHPVELVEVVLPPGARVDLPAASYARLRQVLQVRQGELVLTEGSQRHELKAGDCLGFGPPADVIFANETDAPCRYLVALTRL</sequence>
<dbReference type="InterPro" id="IPR014710">
    <property type="entry name" value="RmlC-like_jellyroll"/>
</dbReference>
<dbReference type="InterPro" id="IPR011051">
    <property type="entry name" value="RmlC_Cupin_sf"/>
</dbReference>
<evidence type="ECO:0000313" key="3">
    <source>
        <dbReference type="EMBL" id="MBB3771840.1"/>
    </source>
</evidence>
<dbReference type="PROSITE" id="PS50943">
    <property type="entry name" value="HTH_CROC1"/>
    <property type="match status" value="1"/>
</dbReference>
<reference evidence="3 4" key="1">
    <citation type="submission" date="2020-08" db="EMBL/GenBank/DDBJ databases">
        <title>Genomic Encyclopedia of Type Strains, Phase IV (KMG-IV): sequencing the most valuable type-strain genomes for metagenomic binning, comparative biology and taxonomic classification.</title>
        <authorList>
            <person name="Goeker M."/>
        </authorList>
    </citation>
    <scope>NUCLEOTIDE SEQUENCE [LARGE SCALE GENOMIC DNA]</scope>
    <source>
        <strain evidence="3 4">DSM 5895</strain>
    </source>
</reference>
<dbReference type="Pfam" id="PF07883">
    <property type="entry name" value="Cupin_2"/>
    <property type="match status" value="1"/>
</dbReference>
<evidence type="ECO:0000259" key="2">
    <source>
        <dbReference type="PROSITE" id="PS50943"/>
    </source>
</evidence>
<dbReference type="Proteomes" id="UP000533469">
    <property type="component" value="Unassembled WGS sequence"/>
</dbReference>
<dbReference type="SUPFAM" id="SSF47413">
    <property type="entry name" value="lambda repressor-like DNA-binding domains"/>
    <property type="match status" value="1"/>
</dbReference>
<dbReference type="AlphaFoldDB" id="A0A839ZAQ3"/>
<evidence type="ECO:0000256" key="1">
    <source>
        <dbReference type="ARBA" id="ARBA00023125"/>
    </source>
</evidence>
<evidence type="ECO:0000313" key="4">
    <source>
        <dbReference type="Proteomes" id="UP000533469"/>
    </source>
</evidence>
<dbReference type="GO" id="GO:0003700">
    <property type="term" value="F:DNA-binding transcription factor activity"/>
    <property type="evidence" value="ECO:0007669"/>
    <property type="project" value="TreeGrafter"/>
</dbReference>
<organism evidence="3 4">
    <name type="scientific">Ancylobacter tetraedralis</name>
    <dbReference type="NCBI Taxonomy" id="217068"/>
    <lineage>
        <taxon>Bacteria</taxon>
        <taxon>Pseudomonadati</taxon>
        <taxon>Pseudomonadota</taxon>
        <taxon>Alphaproteobacteria</taxon>
        <taxon>Hyphomicrobiales</taxon>
        <taxon>Xanthobacteraceae</taxon>
        <taxon>Ancylobacter</taxon>
    </lineage>
</organism>
<dbReference type="CDD" id="cd02209">
    <property type="entry name" value="cupin_XRE_C"/>
    <property type="match status" value="1"/>
</dbReference>
<dbReference type="PANTHER" id="PTHR46797">
    <property type="entry name" value="HTH-TYPE TRANSCRIPTIONAL REGULATOR"/>
    <property type="match status" value="1"/>
</dbReference>
<dbReference type="SUPFAM" id="SSF51182">
    <property type="entry name" value="RmlC-like cupins"/>
    <property type="match status" value="1"/>
</dbReference>
<dbReference type="InterPro" id="IPR050807">
    <property type="entry name" value="TransReg_Diox_bact_type"/>
</dbReference>
<dbReference type="SMART" id="SM00530">
    <property type="entry name" value="HTH_XRE"/>
    <property type="match status" value="1"/>
</dbReference>
<accession>A0A839ZAQ3</accession>
<dbReference type="PANTHER" id="PTHR46797:SF10">
    <property type="entry name" value="BLR1115 PROTEIN"/>
    <property type="match status" value="1"/>
</dbReference>
<dbReference type="InterPro" id="IPR010982">
    <property type="entry name" value="Lambda_DNA-bd_dom_sf"/>
</dbReference>